<reference evidence="2 3" key="2">
    <citation type="journal article" date="2010" name="Stand. Genomic Sci.">
        <title>Complete genome sequence of Syntrophothermus lipocalidus type strain (TGB-C1).</title>
        <authorList>
            <person name="Djao O.D."/>
            <person name="Zhang X."/>
            <person name="Lucas S."/>
            <person name="Lapidus A."/>
            <person name="Del Rio T.G."/>
            <person name="Nolan M."/>
            <person name="Tice H."/>
            <person name="Cheng J.F."/>
            <person name="Han C."/>
            <person name="Tapia R."/>
            <person name="Goodwin L."/>
            <person name="Pitluck S."/>
            <person name="Liolios K."/>
            <person name="Ivanova N."/>
            <person name="Mavromatis K."/>
            <person name="Mikhailova N."/>
            <person name="Ovchinnikova G."/>
            <person name="Pati A."/>
            <person name="Brambilla E."/>
            <person name="Chen A."/>
            <person name="Palaniappan K."/>
            <person name="Land M."/>
            <person name="Hauser L."/>
            <person name="Chang Y.J."/>
            <person name="Jeffries C.D."/>
            <person name="Rohde M."/>
            <person name="Sikorski J."/>
            <person name="Spring S."/>
            <person name="Goker M."/>
            <person name="Detter J.C."/>
            <person name="Woyke T."/>
            <person name="Bristow J."/>
            <person name="Eisen J.A."/>
            <person name="Markowitz V."/>
            <person name="Hugenholtz P."/>
            <person name="Kyrpides N.C."/>
            <person name="Klenk H.P."/>
        </authorList>
    </citation>
    <scope>NUCLEOTIDE SEQUENCE [LARGE SCALE GENOMIC DNA]</scope>
    <source>
        <strain evidence="3">DSM 12680 / TGB-C1</strain>
    </source>
</reference>
<proteinExistence type="predicted"/>
<reference evidence="3" key="1">
    <citation type="journal article" date="2010" name="Stand. Genomic Sci.">
        <title>Complete genome sequence of Syntrophothermus lipocalidus type strain (TGB-C1T).</title>
        <authorList>
            <consortium name="US DOE Joint Genome Institute (JGI-PGF)"/>
            <person name="Djao O."/>
            <person name="Zhang X."/>
            <person name="Lucas S."/>
            <person name="Lapidus A."/>
            <person name="Glavina Del Rio T."/>
            <person name="Nolan M."/>
            <person name="Tice H."/>
            <person name="Cheng J."/>
            <person name="Han C."/>
            <person name="Tapia R."/>
            <person name="Goodwin L."/>
            <person name="Pitluck S."/>
            <person name="Liolios K."/>
            <person name="Ivanova N."/>
            <person name="Mavromatis K."/>
            <person name="Mikhailova N."/>
            <person name="Ovchinnikova G."/>
            <person name="Pati A."/>
            <person name="Brambilla E."/>
            <person name="Chen A."/>
            <person name="Palaniappan K."/>
            <person name="Land M."/>
            <person name="Hauser L."/>
            <person name="Chang Y."/>
            <person name="Jeffries C."/>
            <person name="Rohde M."/>
            <person name="Sikorski J."/>
            <person name="Spring S."/>
            <person name="Goker M."/>
            <person name="Detter J."/>
            <person name="Woyke T."/>
            <person name="Bristow J."/>
            <person name="Eisen J."/>
            <person name="Markowitz V."/>
            <person name="Hugenholtz P."/>
            <person name="Kyrpides N."/>
            <person name="Klenk H."/>
        </authorList>
    </citation>
    <scope>NUCLEOTIDE SEQUENCE [LARGE SCALE GENOMIC DNA]</scope>
    <source>
        <strain evidence="3">DSM 12680 / TGB-C1</strain>
    </source>
</reference>
<dbReference type="HOGENOM" id="CLU_122785_1_0_9"/>
<dbReference type="InterPro" id="IPR005302">
    <property type="entry name" value="MoCF_Sase_C"/>
</dbReference>
<accession>D7CKW9</accession>
<dbReference type="GO" id="GO:0030151">
    <property type="term" value="F:molybdenum ion binding"/>
    <property type="evidence" value="ECO:0007669"/>
    <property type="project" value="InterPro"/>
</dbReference>
<organism evidence="2 3">
    <name type="scientific">Syntrophothermus lipocalidus (strain DSM 12680 / TGB-C1)</name>
    <dbReference type="NCBI Taxonomy" id="643648"/>
    <lineage>
        <taxon>Bacteria</taxon>
        <taxon>Bacillati</taxon>
        <taxon>Bacillota</taxon>
        <taxon>Clostridia</taxon>
        <taxon>Eubacteriales</taxon>
        <taxon>Syntrophomonadaceae</taxon>
        <taxon>Syntrophothermus</taxon>
    </lineage>
</organism>
<dbReference type="eggNOG" id="COG2258">
    <property type="taxonomic scope" value="Bacteria"/>
</dbReference>
<sequence length="147" mass="16148">MQGKILAVCRSEEKGVKKNDIGEGFFKKDHGLAGDAHSGSWHRQVSLLGIESINKMRAKGVDVNPGDFAENLTVEGIDLFHLPVGTRLRVGERVLLEVTQIGKECHQGCAIRVQVGDCVMPREGIFARVLEEGWVRTGDTIEVIQNV</sequence>
<dbReference type="EMBL" id="CP002048">
    <property type="protein sequence ID" value="ADI01354.1"/>
    <property type="molecule type" value="Genomic_DNA"/>
</dbReference>
<evidence type="ECO:0000313" key="3">
    <source>
        <dbReference type="Proteomes" id="UP000000378"/>
    </source>
</evidence>
<protein>
    <submittedName>
        <fullName evidence="2">MOSC domain containing protein</fullName>
    </submittedName>
</protein>
<dbReference type="Pfam" id="PF03473">
    <property type="entry name" value="MOSC"/>
    <property type="match status" value="1"/>
</dbReference>
<dbReference type="AlphaFoldDB" id="D7CKW9"/>
<evidence type="ECO:0000313" key="2">
    <source>
        <dbReference type="EMBL" id="ADI01354.1"/>
    </source>
</evidence>
<feature type="domain" description="MOSC" evidence="1">
    <location>
        <begin position="9"/>
        <end position="144"/>
    </location>
</feature>
<dbReference type="Proteomes" id="UP000000378">
    <property type="component" value="Chromosome"/>
</dbReference>
<dbReference type="RefSeq" id="WP_013174756.1">
    <property type="nucleotide sequence ID" value="NC_014220.1"/>
</dbReference>
<dbReference type="InterPro" id="IPR052716">
    <property type="entry name" value="MOSC_domain"/>
</dbReference>
<dbReference type="SUPFAM" id="SSF50800">
    <property type="entry name" value="PK beta-barrel domain-like"/>
    <property type="match status" value="1"/>
</dbReference>
<dbReference type="OrthoDB" id="9789048at2"/>
<dbReference type="InterPro" id="IPR011037">
    <property type="entry name" value="Pyrv_Knase-like_insert_dom_sf"/>
</dbReference>
<name>D7CKW9_SYNLT</name>
<dbReference type="Gene3D" id="2.40.33.20">
    <property type="entry name" value="PK beta-barrel domain-like"/>
    <property type="match status" value="1"/>
</dbReference>
<gene>
    <name evidence="2" type="ordered locus">Slip_0570</name>
</gene>
<dbReference type="PROSITE" id="PS51340">
    <property type="entry name" value="MOSC"/>
    <property type="match status" value="1"/>
</dbReference>
<dbReference type="STRING" id="643648.Slip_0570"/>
<dbReference type="PANTHER" id="PTHR36930:SF1">
    <property type="entry name" value="MOSC DOMAIN-CONTAINING PROTEIN"/>
    <property type="match status" value="1"/>
</dbReference>
<keyword evidence="3" id="KW-1185">Reference proteome</keyword>
<dbReference type="GO" id="GO:0003824">
    <property type="term" value="F:catalytic activity"/>
    <property type="evidence" value="ECO:0007669"/>
    <property type="project" value="InterPro"/>
</dbReference>
<dbReference type="GO" id="GO:0030170">
    <property type="term" value="F:pyridoxal phosphate binding"/>
    <property type="evidence" value="ECO:0007669"/>
    <property type="project" value="InterPro"/>
</dbReference>
<dbReference type="PANTHER" id="PTHR36930">
    <property type="entry name" value="METAL-SULFUR CLUSTER BIOSYNTHESIS PROTEINS YUAD-RELATED"/>
    <property type="match status" value="1"/>
</dbReference>
<dbReference type="KEGG" id="slp:Slip_0570"/>
<evidence type="ECO:0000259" key="1">
    <source>
        <dbReference type="PROSITE" id="PS51340"/>
    </source>
</evidence>